<evidence type="ECO:0000313" key="2">
    <source>
        <dbReference type="EMBL" id="OBQ46691.1"/>
    </source>
</evidence>
<dbReference type="AlphaFoldDB" id="A0A1B7XBE6"/>
<dbReference type="EMBL" id="JXMS01000019">
    <property type="protein sequence ID" value="OBQ46691.1"/>
    <property type="molecule type" value="Genomic_DNA"/>
</dbReference>
<reference evidence="2 3" key="1">
    <citation type="submission" date="2015-01" db="EMBL/GenBank/DDBJ databases">
        <title>Desulfovibrio sp. JC271 draft genome sequence.</title>
        <authorList>
            <person name="Shivani Y."/>
            <person name="Subhash Y."/>
            <person name="Sasikala C."/>
            <person name="Ramana C.V."/>
        </authorList>
    </citation>
    <scope>NUCLEOTIDE SEQUENCE [LARGE SCALE GENOMIC DNA]</scope>
    <source>
        <strain evidence="2 3">JC271</strain>
    </source>
</reference>
<dbReference type="NCBIfam" id="NF033939">
    <property type="entry name" value="DESULF_POR1"/>
    <property type="match status" value="1"/>
</dbReference>
<feature type="chain" id="PRO_5008600484" description="Porin domain-containing protein" evidence="1">
    <location>
        <begin position="24"/>
        <end position="411"/>
    </location>
</feature>
<name>A0A1B7XBE6_9BACT</name>
<evidence type="ECO:0008006" key="4">
    <source>
        <dbReference type="Google" id="ProtNLM"/>
    </source>
</evidence>
<dbReference type="RefSeq" id="WP_066856043.1">
    <property type="nucleotide sequence ID" value="NZ_JXMS01000019.1"/>
</dbReference>
<dbReference type="STRING" id="1560234.SP90_11245"/>
<feature type="signal peptide" evidence="1">
    <location>
        <begin position="1"/>
        <end position="23"/>
    </location>
</feature>
<keyword evidence="3" id="KW-1185">Reference proteome</keyword>
<gene>
    <name evidence="2" type="ORF">SP90_11245</name>
</gene>
<accession>A0A1B7XBE6</accession>
<protein>
    <recommendedName>
        <fullName evidence="4">Porin domain-containing protein</fullName>
    </recommendedName>
</protein>
<evidence type="ECO:0000256" key="1">
    <source>
        <dbReference type="SAM" id="SignalP"/>
    </source>
</evidence>
<dbReference type="PATRIC" id="fig|1560234.3.peg.1108"/>
<dbReference type="InterPro" id="IPR059232">
    <property type="entry name" value="Porin_put"/>
</dbReference>
<proteinExistence type="predicted"/>
<comment type="caution">
    <text evidence="2">The sequence shown here is derived from an EMBL/GenBank/DDBJ whole genome shotgun (WGS) entry which is preliminary data.</text>
</comment>
<sequence length="411" mass="43353">MKRIIILALAACMVFGAALNASAADIKATGGFWVGYDYLHKDSAGNKNDFVQRFRTQIDIVSSENLSGTVYFEINNTWGQANGKLGKGSGGGLGADGVNVQTRRAYIDFLIPGTVVKVRSGIQGLALPGAVSGNVALSDDVAAITASGALNENVTLTGFFARPYDTDESHTTVDLFGGIVSADLGTVSVSPYFMFANAGSDAKKGSSNQGDLTFDKNAQWYGLALEATPVSNLVLSFDGIYGKAAGTDAGFLVAGKAAYTTEFFVPAVMGWYASGNDSDGEGLMPTVDGQDFIPTTLVGEGAYGPTSDAIFGDALGKWGIGLQASEITFIERVSHTIRVTYIRGTNDDSKDIKNWGEDDSAIETDFVTVYNMYDNLDLIADLAYVATDFDSGSAKDVDNVFKAGIIAQYSF</sequence>
<dbReference type="OrthoDB" id="5464498at2"/>
<dbReference type="Proteomes" id="UP000091979">
    <property type="component" value="Unassembled WGS sequence"/>
</dbReference>
<evidence type="ECO:0000313" key="3">
    <source>
        <dbReference type="Proteomes" id="UP000091979"/>
    </source>
</evidence>
<keyword evidence="1" id="KW-0732">Signal</keyword>
<organism evidence="2 3">
    <name type="scientific">Halodesulfovibrio spirochaetisodalis</name>
    <dbReference type="NCBI Taxonomy" id="1560234"/>
    <lineage>
        <taxon>Bacteria</taxon>
        <taxon>Pseudomonadati</taxon>
        <taxon>Thermodesulfobacteriota</taxon>
        <taxon>Desulfovibrionia</taxon>
        <taxon>Desulfovibrionales</taxon>
        <taxon>Desulfovibrionaceae</taxon>
        <taxon>Halodesulfovibrio</taxon>
    </lineage>
</organism>